<dbReference type="Gene3D" id="3.80.10.10">
    <property type="entry name" value="Ribonuclease Inhibitor"/>
    <property type="match status" value="1"/>
</dbReference>
<evidence type="ECO:0000256" key="6">
    <source>
        <dbReference type="ARBA" id="ARBA00024898"/>
    </source>
</evidence>
<proteinExistence type="inferred from homology"/>
<dbReference type="InterPro" id="IPR032675">
    <property type="entry name" value="LRR_dom_sf"/>
</dbReference>
<dbReference type="InterPro" id="IPR001611">
    <property type="entry name" value="Leu-rich_rpt"/>
</dbReference>
<evidence type="ECO:0000313" key="10">
    <source>
        <dbReference type="Proteomes" id="UP000037460"/>
    </source>
</evidence>
<dbReference type="EMBL" id="JWZX01003365">
    <property type="protein sequence ID" value="KOO21398.1"/>
    <property type="molecule type" value="Genomic_DNA"/>
</dbReference>
<gene>
    <name evidence="9" type="ORF">Ctob_005309</name>
</gene>
<reference evidence="10" key="1">
    <citation type="journal article" date="2015" name="PLoS Genet.">
        <title>Genome Sequence and Transcriptome Analyses of Chrysochromulina tobin: Metabolic Tools for Enhanced Algal Fitness in the Prominent Order Prymnesiales (Haptophyceae).</title>
        <authorList>
            <person name="Hovde B.T."/>
            <person name="Deodato C.R."/>
            <person name="Hunsperger H.M."/>
            <person name="Ryken S.A."/>
            <person name="Yost W."/>
            <person name="Jha R.K."/>
            <person name="Patterson J."/>
            <person name="Monnat R.J. Jr."/>
            <person name="Barlow S.B."/>
            <person name="Starkenburg S.R."/>
            <person name="Cattolico R.A."/>
        </authorList>
    </citation>
    <scope>NUCLEOTIDE SEQUENCE</scope>
    <source>
        <strain evidence="10">CCMP291</strain>
    </source>
</reference>
<comment type="function">
    <text evidence="6">Regulates ciliary localization of the BBSome complex. Together with the BBSome complex, controls SMO ciliary trafficking and contributes to the sonic hedgehog (SHH) pathway regulation. May play a role in neurite outgrowth. May have tumor suppressor function.</text>
</comment>
<dbReference type="Pfam" id="PF13516">
    <property type="entry name" value="LRR_6"/>
    <property type="match status" value="1"/>
</dbReference>
<comment type="similarity">
    <text evidence="2">Belongs to the LZTFL1 family.</text>
</comment>
<accession>A0A0M0J5B0</accession>
<feature type="coiled-coil region" evidence="8">
    <location>
        <begin position="469"/>
        <end position="537"/>
    </location>
</feature>
<keyword evidence="10" id="KW-1185">Reference proteome</keyword>
<dbReference type="GO" id="GO:0005737">
    <property type="term" value="C:cytoplasm"/>
    <property type="evidence" value="ECO:0007669"/>
    <property type="project" value="UniProtKB-SubCell"/>
</dbReference>
<evidence type="ECO:0000256" key="5">
    <source>
        <dbReference type="ARBA" id="ARBA00023054"/>
    </source>
</evidence>
<organism evidence="9 10">
    <name type="scientific">Chrysochromulina tobinii</name>
    <dbReference type="NCBI Taxonomy" id="1460289"/>
    <lineage>
        <taxon>Eukaryota</taxon>
        <taxon>Haptista</taxon>
        <taxon>Haptophyta</taxon>
        <taxon>Prymnesiophyceae</taxon>
        <taxon>Prymnesiales</taxon>
        <taxon>Chrysochromulinaceae</taxon>
        <taxon>Chrysochromulina</taxon>
    </lineage>
</organism>
<keyword evidence="5 8" id="KW-0175">Coiled coil</keyword>
<name>A0A0M0J5B0_9EUKA</name>
<evidence type="ECO:0000256" key="2">
    <source>
        <dbReference type="ARBA" id="ARBA00008868"/>
    </source>
</evidence>
<dbReference type="Pfam" id="PF15294">
    <property type="entry name" value="Leu_zip"/>
    <property type="match status" value="1"/>
</dbReference>
<protein>
    <recommendedName>
        <fullName evidence="3">Leucine zipper transcription factor-like protein 1</fullName>
    </recommendedName>
</protein>
<evidence type="ECO:0000256" key="1">
    <source>
        <dbReference type="ARBA" id="ARBA00004496"/>
    </source>
</evidence>
<dbReference type="GO" id="GO:1903565">
    <property type="term" value="P:negative regulation of protein localization to cilium"/>
    <property type="evidence" value="ECO:0007669"/>
    <property type="project" value="TreeGrafter"/>
</dbReference>
<keyword evidence="4" id="KW-0963">Cytoplasm</keyword>
<evidence type="ECO:0000313" key="9">
    <source>
        <dbReference type="EMBL" id="KOO21398.1"/>
    </source>
</evidence>
<dbReference type="SMART" id="SM00368">
    <property type="entry name" value="LRR_RI"/>
    <property type="match status" value="3"/>
</dbReference>
<dbReference type="PANTHER" id="PTHR21635">
    <property type="entry name" value="LEUCINE ZIPPER TRANSCRIPTION FACTOR LIKE"/>
    <property type="match status" value="1"/>
</dbReference>
<dbReference type="OrthoDB" id="313412at2759"/>
<evidence type="ECO:0000256" key="7">
    <source>
        <dbReference type="ARBA" id="ARBA00026004"/>
    </source>
</evidence>
<comment type="subunit">
    <text evidence="7">Self-associates. Interacts with BBS9; the interaction mediates the association of LZTL1 with the BBsome complex and regulates BBSome ciliary trafficking.</text>
</comment>
<dbReference type="Proteomes" id="UP000037460">
    <property type="component" value="Unassembled WGS sequence"/>
</dbReference>
<dbReference type="AlphaFoldDB" id="A0A0M0J5B0"/>
<evidence type="ECO:0000256" key="3">
    <source>
        <dbReference type="ARBA" id="ARBA00018920"/>
    </source>
</evidence>
<sequence length="572" mass="62303">MDSYELEAAAALDDGGSALNLDERERTAERRQRMQTRLNYAEERLARTRLDLILAPHGELISFDGATCTIPNERALLREHARGKEDALCRALAALVCQSVAGVTAAPVLGRPEETVDGPLGPLSLHAPTVSLSKLSIASGTIIGSLIERNSTLTKLTLANNPLRDEGVQAVALALRNNPQCQLSMLELQHTRLGVPAAVELATTVSATPSITFLDISHNRICGTWSDTYGAHGVYCADGIHAIADALPRSCLVTLLCNGNGLRDEGASAMARALLVEYLRFLRRKRDTAIAEVAAEFKEVNESRLFEESYSADEVANILEGLLTMVRQAMKRDLQSTMFSSVLLLKQAFEQAESNNGLTLTTNLAATEDIGLLEAVEQWDRSVHGSSGSAPPLSARASVVRASPSRTLRPVGMTQDPRLIADLQGARDDNASLQERFQRMQVQTQQILREKSELQAQVEAMSSGSSDETEALRAQVEQLQAELQAAYDREAAAPPPEQPGTGHDTLLRELHDAQDAAAQLQASLDQAQAELDSRLERSTQFMLRKKSDVVRHLRETLEQHGIRVDDVDALDD</sequence>
<evidence type="ECO:0000256" key="4">
    <source>
        <dbReference type="ARBA" id="ARBA00022490"/>
    </source>
</evidence>
<dbReference type="SUPFAM" id="SSF52047">
    <property type="entry name" value="RNI-like"/>
    <property type="match status" value="1"/>
</dbReference>
<dbReference type="InterPro" id="IPR026157">
    <property type="entry name" value="LZTFL1"/>
</dbReference>
<dbReference type="PANTHER" id="PTHR21635:SF0">
    <property type="entry name" value="LEUCINE ZIPPER TRANSCRIPTION FACTOR-LIKE PROTEIN 1"/>
    <property type="match status" value="1"/>
</dbReference>
<comment type="subcellular location">
    <subcellularLocation>
        <location evidence="1">Cytoplasm</location>
    </subcellularLocation>
</comment>
<comment type="caution">
    <text evidence="9">The sequence shown here is derived from an EMBL/GenBank/DDBJ whole genome shotgun (WGS) entry which is preliminary data.</text>
</comment>
<evidence type="ECO:0000256" key="8">
    <source>
        <dbReference type="SAM" id="Coils"/>
    </source>
</evidence>